<organism evidence="1 2">
    <name type="scientific">Sphagnum jensenii</name>
    <dbReference type="NCBI Taxonomy" id="128206"/>
    <lineage>
        <taxon>Eukaryota</taxon>
        <taxon>Viridiplantae</taxon>
        <taxon>Streptophyta</taxon>
        <taxon>Embryophyta</taxon>
        <taxon>Bryophyta</taxon>
        <taxon>Sphagnophytina</taxon>
        <taxon>Sphagnopsida</taxon>
        <taxon>Sphagnales</taxon>
        <taxon>Sphagnaceae</taxon>
        <taxon>Sphagnum</taxon>
    </lineage>
</organism>
<dbReference type="InterPro" id="IPR032675">
    <property type="entry name" value="LRR_dom_sf"/>
</dbReference>
<accession>A0ABP1BLB1</accession>
<dbReference type="SUPFAM" id="SSF52058">
    <property type="entry name" value="L domain-like"/>
    <property type="match status" value="1"/>
</dbReference>
<evidence type="ECO:0000313" key="2">
    <source>
        <dbReference type="Proteomes" id="UP001497522"/>
    </source>
</evidence>
<protein>
    <submittedName>
        <fullName evidence="1">Uncharacterized protein</fullName>
    </submittedName>
</protein>
<name>A0ABP1BLB1_9BRYO</name>
<proteinExistence type="predicted"/>
<reference evidence="1" key="1">
    <citation type="submission" date="2024-03" db="EMBL/GenBank/DDBJ databases">
        <authorList>
            <consortium name="ELIXIR-Norway"/>
            <consortium name="Elixir Norway"/>
        </authorList>
    </citation>
    <scope>NUCLEOTIDE SEQUENCE</scope>
</reference>
<dbReference type="Proteomes" id="UP001497522">
    <property type="component" value="Chromosome 5"/>
</dbReference>
<dbReference type="EMBL" id="OZ023706">
    <property type="protein sequence ID" value="CAK9876499.1"/>
    <property type="molecule type" value="Genomic_DNA"/>
</dbReference>
<sequence>MSRFIWKPNISLQKNQVVKDLEGISFKECENLPSFFQNGLKEFDNLRLLDLTKASPNTVENFIQGQDLNNLRWLCLQECMIQKLPNNLINCCHLQVFEFARITYIYWPIECTPTF</sequence>
<dbReference type="Gene3D" id="3.80.10.10">
    <property type="entry name" value="Ribonuclease Inhibitor"/>
    <property type="match status" value="1"/>
</dbReference>
<gene>
    <name evidence="1" type="ORF">CSSPJE1EN2_LOCUS18638</name>
</gene>
<evidence type="ECO:0000313" key="1">
    <source>
        <dbReference type="EMBL" id="CAK9876499.1"/>
    </source>
</evidence>
<keyword evidence="2" id="KW-1185">Reference proteome</keyword>